<dbReference type="SUPFAM" id="SSF111337">
    <property type="entry name" value="QueA-like"/>
    <property type="match status" value="1"/>
</dbReference>
<reference evidence="6 7" key="1">
    <citation type="submission" date="2015-02" db="EMBL/GenBank/DDBJ databases">
        <title>Single-cell genomics of uncultivated deep-branching MTB reveals a conserved set of magnetosome genes.</title>
        <authorList>
            <person name="Kolinko S."/>
            <person name="Richter M."/>
            <person name="Glockner F.O."/>
            <person name="Brachmann A."/>
            <person name="Schuler D."/>
        </authorList>
    </citation>
    <scope>NUCLEOTIDE SEQUENCE [LARGE SCALE GENOMIC DNA]</scope>
    <source>
        <strain evidence="6">TM-1</strain>
    </source>
</reference>
<proteinExistence type="inferred from homology"/>
<dbReference type="UniPathway" id="UPA00392"/>
<sequence length="342" mass="38263">MKTDDYTYELPRELIAQEPCRRRQDSRLLVLRRDGGMRHRRFEELIDYLNSGDLLVLNDTKVLPVRLAATDESGRVRDIVIVREVEGDGYQILSRGRYTGRMQISDGFHADVFSGSQAVFYDNGVVLSGSALSDKLWQSGQMPLPPYIERPSSGTDMERYQTVYARAGGSIAAPTAGLHFTDAILQAIRDKGVAIKTITLHVGIGTFRPITSKDLLAHKMDEEHFEIDTHLEEQIRRVKGRGNRVIVVGTTTTRAVEAYMAGWYRMTGRGNGIIKATTDIFITPGFDFKAADALLTNLHMPRSTTLVLACAFAGRQHILDAYREAVARGYRFLSYGDAMLII</sequence>
<dbReference type="EC" id="2.4.99.17" evidence="5"/>
<keyword evidence="2 5" id="KW-0808">Transferase</keyword>
<keyword evidence="1 5" id="KW-0963">Cytoplasm</keyword>
<evidence type="ECO:0000313" key="7">
    <source>
        <dbReference type="Proteomes" id="UP000033423"/>
    </source>
</evidence>
<evidence type="ECO:0000256" key="5">
    <source>
        <dbReference type="HAMAP-Rule" id="MF_00113"/>
    </source>
</evidence>
<dbReference type="NCBIfam" id="NF001140">
    <property type="entry name" value="PRK00147.1"/>
    <property type="match status" value="1"/>
</dbReference>
<evidence type="ECO:0000256" key="4">
    <source>
        <dbReference type="ARBA" id="ARBA00022785"/>
    </source>
</evidence>
<dbReference type="Gene3D" id="3.40.1780.10">
    <property type="entry name" value="QueA-like"/>
    <property type="match status" value="1"/>
</dbReference>
<keyword evidence="7" id="KW-1185">Reference proteome</keyword>
<dbReference type="InterPro" id="IPR042118">
    <property type="entry name" value="QueA_dom1"/>
</dbReference>
<dbReference type="Gene3D" id="2.40.10.240">
    <property type="entry name" value="QueA-like"/>
    <property type="match status" value="1"/>
</dbReference>
<dbReference type="Proteomes" id="UP000033423">
    <property type="component" value="Unassembled WGS sequence"/>
</dbReference>
<dbReference type="GO" id="GO:0051075">
    <property type="term" value="F:S-adenosylmethionine:tRNA ribosyltransferase-isomerase activity"/>
    <property type="evidence" value="ECO:0007669"/>
    <property type="project" value="UniProtKB-EC"/>
</dbReference>
<keyword evidence="4 5" id="KW-0671">Queuosine biosynthesis</keyword>
<keyword evidence="3 5" id="KW-0949">S-adenosyl-L-methionine</keyword>
<dbReference type="InterPro" id="IPR042119">
    <property type="entry name" value="QueA_dom2"/>
</dbReference>
<evidence type="ECO:0000313" key="6">
    <source>
        <dbReference type="EMBL" id="KJU82273.1"/>
    </source>
</evidence>
<dbReference type="Pfam" id="PF02547">
    <property type="entry name" value="Queuosine_synth"/>
    <property type="match status" value="1"/>
</dbReference>
<dbReference type="GO" id="GO:0008616">
    <property type="term" value="P:tRNA queuosine(34) biosynthetic process"/>
    <property type="evidence" value="ECO:0007669"/>
    <property type="project" value="UniProtKB-UniRule"/>
</dbReference>
<comment type="pathway">
    <text evidence="5">tRNA modification; tRNA-queuosine biosynthesis.</text>
</comment>
<accession>A0A0F3GNM9</accession>
<comment type="function">
    <text evidence="5">Transfers and isomerizes the ribose moiety from AdoMet to the 7-aminomethyl group of 7-deazaguanine (preQ1-tRNA) to give epoxyqueuosine (oQ-tRNA).</text>
</comment>
<dbReference type="InterPro" id="IPR003699">
    <property type="entry name" value="QueA"/>
</dbReference>
<dbReference type="AlphaFoldDB" id="A0A0F3GNM9"/>
<comment type="caution">
    <text evidence="6">The sequence shown here is derived from an EMBL/GenBank/DDBJ whole genome shotgun (WGS) entry which is preliminary data.</text>
</comment>
<gene>
    <name evidence="5" type="primary">queA</name>
    <name evidence="6" type="ORF">MBAV_005543</name>
</gene>
<dbReference type="NCBIfam" id="TIGR00113">
    <property type="entry name" value="queA"/>
    <property type="match status" value="1"/>
</dbReference>
<organism evidence="6 7">
    <name type="scientific">Candidatus Magnetobacterium bavaricum</name>
    <dbReference type="NCBI Taxonomy" id="29290"/>
    <lineage>
        <taxon>Bacteria</taxon>
        <taxon>Pseudomonadati</taxon>
        <taxon>Nitrospirota</taxon>
        <taxon>Thermodesulfovibrionia</taxon>
        <taxon>Thermodesulfovibrionales</taxon>
        <taxon>Candidatus Magnetobacteriaceae</taxon>
        <taxon>Candidatus Magnetobacterium</taxon>
    </lineage>
</organism>
<comment type="subcellular location">
    <subcellularLocation>
        <location evidence="5">Cytoplasm</location>
    </subcellularLocation>
</comment>
<dbReference type="EMBL" id="LACI01002376">
    <property type="protein sequence ID" value="KJU82273.1"/>
    <property type="molecule type" value="Genomic_DNA"/>
</dbReference>
<evidence type="ECO:0000256" key="3">
    <source>
        <dbReference type="ARBA" id="ARBA00022691"/>
    </source>
</evidence>
<dbReference type="PATRIC" id="fig|29290.4.peg.7336"/>
<dbReference type="GO" id="GO:0005737">
    <property type="term" value="C:cytoplasm"/>
    <property type="evidence" value="ECO:0007669"/>
    <property type="project" value="UniProtKB-SubCell"/>
</dbReference>
<dbReference type="PANTHER" id="PTHR30307">
    <property type="entry name" value="S-ADENOSYLMETHIONINE:TRNA RIBOSYLTRANSFERASE-ISOMERASE"/>
    <property type="match status" value="1"/>
</dbReference>
<dbReference type="PANTHER" id="PTHR30307:SF0">
    <property type="entry name" value="S-ADENOSYLMETHIONINE:TRNA RIBOSYLTRANSFERASE-ISOMERASE"/>
    <property type="match status" value="1"/>
</dbReference>
<comment type="catalytic activity">
    <reaction evidence="5">
        <text>7-aminomethyl-7-carbaguanosine(34) in tRNA + S-adenosyl-L-methionine = epoxyqueuosine(34) in tRNA + adenine + L-methionine + 2 H(+)</text>
        <dbReference type="Rhea" id="RHEA:32155"/>
        <dbReference type="Rhea" id="RHEA-COMP:10342"/>
        <dbReference type="Rhea" id="RHEA-COMP:18582"/>
        <dbReference type="ChEBI" id="CHEBI:15378"/>
        <dbReference type="ChEBI" id="CHEBI:16708"/>
        <dbReference type="ChEBI" id="CHEBI:57844"/>
        <dbReference type="ChEBI" id="CHEBI:59789"/>
        <dbReference type="ChEBI" id="CHEBI:82833"/>
        <dbReference type="ChEBI" id="CHEBI:194443"/>
        <dbReference type="EC" id="2.4.99.17"/>
    </reaction>
</comment>
<keyword evidence="6" id="KW-0413">Isomerase</keyword>
<evidence type="ECO:0000256" key="1">
    <source>
        <dbReference type="ARBA" id="ARBA00022490"/>
    </source>
</evidence>
<evidence type="ECO:0000256" key="2">
    <source>
        <dbReference type="ARBA" id="ARBA00022679"/>
    </source>
</evidence>
<dbReference type="HAMAP" id="MF_00113">
    <property type="entry name" value="QueA"/>
    <property type="match status" value="1"/>
</dbReference>
<comment type="similarity">
    <text evidence="5">Belongs to the QueA family.</text>
</comment>
<name>A0A0F3GNM9_9BACT</name>
<comment type="subunit">
    <text evidence="5">Monomer.</text>
</comment>
<protein>
    <recommendedName>
        <fullName evidence="5">S-adenosylmethionine:tRNA ribosyltransferase-isomerase</fullName>
        <ecNumber evidence="5">2.4.99.17</ecNumber>
    </recommendedName>
    <alternativeName>
        <fullName evidence="5">Queuosine biosynthesis protein QueA</fullName>
    </alternativeName>
</protein>
<dbReference type="InterPro" id="IPR036100">
    <property type="entry name" value="QueA_sf"/>
</dbReference>